<dbReference type="PANTHER" id="PTHR47359">
    <property type="entry name" value="PEPTIDOGLYCAN DL-ENDOPEPTIDASE CWLO"/>
    <property type="match status" value="1"/>
</dbReference>
<dbReference type="SUPFAM" id="SSF54001">
    <property type="entry name" value="Cysteine proteinases"/>
    <property type="match status" value="1"/>
</dbReference>
<organism evidence="6">
    <name type="scientific">freshwater metagenome</name>
    <dbReference type="NCBI Taxonomy" id="449393"/>
    <lineage>
        <taxon>unclassified sequences</taxon>
        <taxon>metagenomes</taxon>
        <taxon>ecological metagenomes</taxon>
    </lineage>
</organism>
<evidence type="ECO:0000313" key="10">
    <source>
        <dbReference type="EMBL" id="CAB5035382.1"/>
    </source>
</evidence>
<dbReference type="PANTHER" id="PTHR47359:SF3">
    <property type="entry name" value="NLP_P60 DOMAIN-CONTAINING PROTEIN-RELATED"/>
    <property type="match status" value="1"/>
</dbReference>
<evidence type="ECO:0000256" key="2">
    <source>
        <dbReference type="ARBA" id="ARBA00022670"/>
    </source>
</evidence>
<dbReference type="InterPro" id="IPR038765">
    <property type="entry name" value="Papain-like_cys_pep_sf"/>
</dbReference>
<evidence type="ECO:0000313" key="8">
    <source>
        <dbReference type="EMBL" id="CAB4868856.1"/>
    </source>
</evidence>
<dbReference type="EMBL" id="CAFBLJ010000038">
    <property type="protein sequence ID" value="CAB4868856.1"/>
    <property type="molecule type" value="Genomic_DNA"/>
</dbReference>
<dbReference type="EMBL" id="CAEZYH010000010">
    <property type="protein sequence ID" value="CAB4711869.1"/>
    <property type="molecule type" value="Genomic_DNA"/>
</dbReference>
<evidence type="ECO:0000313" key="9">
    <source>
        <dbReference type="EMBL" id="CAB4908649.1"/>
    </source>
</evidence>
<dbReference type="Gene3D" id="3.90.1720.10">
    <property type="entry name" value="endopeptidase domain like (from Nostoc punctiforme)"/>
    <property type="match status" value="1"/>
</dbReference>
<evidence type="ECO:0000256" key="4">
    <source>
        <dbReference type="ARBA" id="ARBA00022807"/>
    </source>
</evidence>
<dbReference type="GO" id="GO:0006508">
    <property type="term" value="P:proteolysis"/>
    <property type="evidence" value="ECO:0007669"/>
    <property type="project" value="UniProtKB-KW"/>
</dbReference>
<dbReference type="EMBL" id="CAFBMF010000109">
    <property type="protein sequence ID" value="CAB4908649.1"/>
    <property type="molecule type" value="Genomic_DNA"/>
</dbReference>
<keyword evidence="4" id="KW-0788">Thiol protease</keyword>
<reference evidence="6" key="1">
    <citation type="submission" date="2020-05" db="EMBL/GenBank/DDBJ databases">
        <authorList>
            <person name="Chiriac C."/>
            <person name="Salcher M."/>
            <person name="Ghai R."/>
            <person name="Kavagutti S V."/>
        </authorList>
    </citation>
    <scope>NUCLEOTIDE SEQUENCE</scope>
</reference>
<evidence type="ECO:0000256" key="3">
    <source>
        <dbReference type="ARBA" id="ARBA00022801"/>
    </source>
</evidence>
<protein>
    <submittedName>
        <fullName evidence="6">Unannotated protein</fullName>
    </submittedName>
</protein>
<evidence type="ECO:0000313" key="6">
    <source>
        <dbReference type="EMBL" id="CAB4711869.1"/>
    </source>
</evidence>
<dbReference type="EMBL" id="CAFBPS010000136">
    <property type="protein sequence ID" value="CAB5035382.1"/>
    <property type="molecule type" value="Genomic_DNA"/>
</dbReference>
<evidence type="ECO:0000259" key="5">
    <source>
        <dbReference type="PROSITE" id="PS51935"/>
    </source>
</evidence>
<sequence length="226" mass="24586">MNDSHTNNFGRRFIAVVSVVLCVVSFVSTTSVASAQSVVGMSVVIPDIDPLALSANRALEQLRDDLVRFEGTPGTSISFIRLRRATAELVADRLTLDPKELEAAWADSDISHQTALLAALTQVGVPYKRFAMKPGVGFDCSGLTSFAWGQAGFNLPHNSTRQIRAADPRTQETAQAGDLLRYPGHVMMWLGVGEAVIHSPQPRQFVEVKNLSTRSMNRSTFGDPTE</sequence>
<comment type="similarity">
    <text evidence="1">Belongs to the peptidase C40 family.</text>
</comment>
<gene>
    <name evidence="6" type="ORF">UFOPK2658_00451</name>
    <name evidence="7" type="ORF">UFOPK2880_01566</name>
    <name evidence="8" type="ORF">UFOPK3304_00884</name>
    <name evidence="9" type="ORF">UFOPK3494_01376</name>
    <name evidence="10" type="ORF">UFOPK4134_01463</name>
</gene>
<dbReference type="AlphaFoldDB" id="A0A6J6QLY4"/>
<keyword evidence="2" id="KW-0645">Protease</keyword>
<accession>A0A6J6QLY4</accession>
<feature type="domain" description="NlpC/P60" evidence="5">
    <location>
        <begin position="109"/>
        <end position="226"/>
    </location>
</feature>
<dbReference type="GO" id="GO:0008234">
    <property type="term" value="F:cysteine-type peptidase activity"/>
    <property type="evidence" value="ECO:0007669"/>
    <property type="project" value="UniProtKB-KW"/>
</dbReference>
<dbReference type="InterPro" id="IPR051794">
    <property type="entry name" value="PG_Endopeptidase_C40"/>
</dbReference>
<keyword evidence="3" id="KW-0378">Hydrolase</keyword>
<evidence type="ECO:0000313" key="7">
    <source>
        <dbReference type="EMBL" id="CAB4782972.1"/>
    </source>
</evidence>
<dbReference type="PROSITE" id="PS51935">
    <property type="entry name" value="NLPC_P60"/>
    <property type="match status" value="1"/>
</dbReference>
<dbReference type="InterPro" id="IPR000064">
    <property type="entry name" value="NLP_P60_dom"/>
</dbReference>
<evidence type="ECO:0000256" key="1">
    <source>
        <dbReference type="ARBA" id="ARBA00007074"/>
    </source>
</evidence>
<proteinExistence type="inferred from homology"/>
<dbReference type="Pfam" id="PF00877">
    <property type="entry name" value="NLPC_P60"/>
    <property type="match status" value="1"/>
</dbReference>
<name>A0A6J6QLY4_9ZZZZ</name>
<dbReference type="EMBL" id="CAEZZP010000128">
    <property type="protein sequence ID" value="CAB4782972.1"/>
    <property type="molecule type" value="Genomic_DNA"/>
</dbReference>